<evidence type="ECO:0000313" key="6">
    <source>
        <dbReference type="Proteomes" id="UP000794436"/>
    </source>
</evidence>
<dbReference type="PANTHER" id="PTHR18937">
    <property type="entry name" value="STRUCTURAL MAINTENANCE OF CHROMOSOMES SMC FAMILY MEMBER"/>
    <property type="match status" value="1"/>
</dbReference>
<evidence type="ECO:0000256" key="2">
    <source>
        <dbReference type="SAM" id="Coils"/>
    </source>
</evidence>
<comment type="subcellular location">
    <subcellularLocation>
        <location evidence="1">Nucleus</location>
    </subcellularLocation>
</comment>
<feature type="compositionally biased region" description="Basic and acidic residues" evidence="3">
    <location>
        <begin position="481"/>
        <end position="490"/>
    </location>
</feature>
<dbReference type="SUPFAM" id="SSF52540">
    <property type="entry name" value="P-loop containing nucleoside triphosphate hydrolases"/>
    <property type="match status" value="1"/>
</dbReference>
<dbReference type="GO" id="GO:0005634">
    <property type="term" value="C:nucleus"/>
    <property type="evidence" value="ECO:0007669"/>
    <property type="project" value="UniProtKB-SubCell"/>
</dbReference>
<name>A0A8K1CE18_PYTOL</name>
<reference evidence="5" key="1">
    <citation type="submission" date="2019-03" db="EMBL/GenBank/DDBJ databases">
        <title>Long read genome sequence of the mycoparasitic Pythium oligandrum ATCC 38472 isolated from sugarbeet rhizosphere.</title>
        <authorList>
            <person name="Gaulin E."/>
        </authorList>
    </citation>
    <scope>NUCLEOTIDE SEQUENCE</scope>
    <source>
        <strain evidence="5">ATCC 38472_TT</strain>
    </source>
</reference>
<evidence type="ECO:0000259" key="4">
    <source>
        <dbReference type="Pfam" id="PF02463"/>
    </source>
</evidence>
<organism evidence="5 6">
    <name type="scientific">Pythium oligandrum</name>
    <name type="common">Mycoparasitic fungus</name>
    <dbReference type="NCBI Taxonomy" id="41045"/>
    <lineage>
        <taxon>Eukaryota</taxon>
        <taxon>Sar</taxon>
        <taxon>Stramenopiles</taxon>
        <taxon>Oomycota</taxon>
        <taxon>Peronosporomycetes</taxon>
        <taxon>Pythiales</taxon>
        <taxon>Pythiaceae</taxon>
        <taxon>Pythium</taxon>
    </lineage>
</organism>
<accession>A0A8K1CE18</accession>
<feature type="region of interest" description="Disordered" evidence="3">
    <location>
        <begin position="464"/>
        <end position="490"/>
    </location>
</feature>
<sequence length="923" mass="105590">MEMAMEDVDGGVHEGQAARLSKIRISNFKNYVGDHVIDVARESFVCVFGRNGSGKSCVVDAIAFCLGASTTQLRVKKLASLVNDSVASRDPNAVCSVCVEFSISEQPDLWIKRQVDVRTSATKFLVRDANGDHWKTVSRGVVEDTVKSLGIDMNLQDRFIIRQANATALAQVSSQGLLNFCERVIGTIGLLQEIDELRAKENEALTQCEQLREEVEQLQTERAKSQPMVEKFRKWIYDKEHLRDRIQDESAKLAAIDHHLLDLYQCTKRSLCHEIDLRNEEVMSIQKNLAQQQTEQKTHTAHAHKTEELVAKAKQDYSSIVRRRIALETKIKSVQAELKQREVKGQELRREYDSAIRDEREIDNSVGAHRKLLSELQADYKITQLKQVEKLSATHDKDKHKYEGRLREIAALENALNESIHDKDQKFATFEKAQRALDGTKGIIRQLRRELDACQEEDRKLHDQIEEETRRSQYQKSEITQLKRDLEKDEEQRRLADAKLQTAQLKVDMARASLQTIDTTHIDEMSRQLSRMKACQKELSAPFPEITEFKSEIELIKKVTSCERALENAERRALTVRTQRKYLHDQISALDKNQQVLSGSLGSLLSSLDSTSNREEACKRVLTDHKNALVAVKEKIFQCQKSCLEITNDLERASSQIAEREVKKKVNDKFIAELQRELLQLSPHFDYAEKPLYEAEDIEATKTLRSQVQVSLGLLKEEETVLERVKATISRQAVEDAMRCQEDIMLKEGKVESLRADILRMNERRDSLITTRFSRLVSALRDVNDNLGKIYRVLNEDGECYLGYSLEKATFFDEGLVFNCKPDENHWQHFVGLSGGQQVVCSVSLMLAFQASFSCPFYICDEIDAALDTINVSKLGKLLLQQSEKTKTQFLIVSHRPEMWELCSYLVGIYERDHSACAIACHF</sequence>
<keyword evidence="6" id="KW-1185">Reference proteome</keyword>
<feature type="domain" description="RecF/RecN/SMC N-terminal" evidence="4">
    <location>
        <begin position="20"/>
        <end position="913"/>
    </location>
</feature>
<gene>
    <name evidence="5" type="ORF">Poli38472_000905</name>
</gene>
<dbReference type="OrthoDB" id="552327at2759"/>
<feature type="coiled-coil region" evidence="2">
    <location>
        <begin position="194"/>
        <end position="221"/>
    </location>
</feature>
<evidence type="ECO:0000256" key="1">
    <source>
        <dbReference type="ARBA" id="ARBA00004123"/>
    </source>
</evidence>
<dbReference type="Gene3D" id="3.40.50.300">
    <property type="entry name" value="P-loop containing nucleotide triphosphate hydrolases"/>
    <property type="match status" value="2"/>
</dbReference>
<evidence type="ECO:0000313" key="5">
    <source>
        <dbReference type="EMBL" id="TMW60863.1"/>
    </source>
</evidence>
<dbReference type="Proteomes" id="UP000794436">
    <property type="component" value="Unassembled WGS sequence"/>
</dbReference>
<dbReference type="InterPro" id="IPR027417">
    <property type="entry name" value="P-loop_NTPase"/>
</dbReference>
<keyword evidence="2" id="KW-0175">Coiled coil</keyword>
<dbReference type="EMBL" id="SPLM01000108">
    <property type="protein sequence ID" value="TMW60863.1"/>
    <property type="molecule type" value="Genomic_DNA"/>
</dbReference>
<evidence type="ECO:0000256" key="3">
    <source>
        <dbReference type="SAM" id="MobiDB-lite"/>
    </source>
</evidence>
<dbReference type="Pfam" id="PF02463">
    <property type="entry name" value="SMC_N"/>
    <property type="match status" value="1"/>
</dbReference>
<dbReference type="AlphaFoldDB" id="A0A8K1CE18"/>
<comment type="caution">
    <text evidence="5">The sequence shown here is derived from an EMBL/GenBank/DDBJ whole genome shotgun (WGS) entry which is preliminary data.</text>
</comment>
<dbReference type="InterPro" id="IPR003395">
    <property type="entry name" value="RecF/RecN/SMC_N"/>
</dbReference>
<protein>
    <recommendedName>
        <fullName evidence="4">RecF/RecN/SMC N-terminal domain-containing protein</fullName>
    </recommendedName>
</protein>
<proteinExistence type="predicted"/>